<accession>A0A0D2WSC6</accession>
<name>A0A0D2WSC6_CAPO3</name>
<dbReference type="PhylomeDB" id="A0A0D2WSC6"/>
<dbReference type="AlphaFoldDB" id="A0A0D2WSC6"/>
<dbReference type="RefSeq" id="XP_011270503.1">
    <property type="nucleotide sequence ID" value="XM_011272201.1"/>
</dbReference>
<evidence type="ECO:0000256" key="2">
    <source>
        <dbReference type="SAM" id="MobiDB-lite"/>
    </source>
</evidence>
<dbReference type="Gene3D" id="2.30.29.30">
    <property type="entry name" value="Pleckstrin-homology domain (PH domain)/Phosphotyrosine-binding domain (PTB)"/>
    <property type="match status" value="1"/>
</dbReference>
<dbReference type="PANTHER" id="PTHR10194:SF60">
    <property type="entry name" value="RAS GTPASE-ACTIVATING PROTEIN RASKOL"/>
    <property type="match status" value="1"/>
</dbReference>
<dbReference type="OrthoDB" id="5572587at2759"/>
<evidence type="ECO:0000256" key="1">
    <source>
        <dbReference type="ARBA" id="ARBA00022468"/>
    </source>
</evidence>
<evidence type="ECO:0000259" key="3">
    <source>
        <dbReference type="PROSITE" id="PS50003"/>
    </source>
</evidence>
<organism evidence="5 6">
    <name type="scientific">Capsaspora owczarzaki (strain ATCC 30864)</name>
    <dbReference type="NCBI Taxonomy" id="595528"/>
    <lineage>
        <taxon>Eukaryota</taxon>
        <taxon>Filasterea</taxon>
        <taxon>Capsaspora</taxon>
    </lineage>
</organism>
<feature type="domain" description="Ras-GAP" evidence="4">
    <location>
        <begin position="347"/>
        <end position="544"/>
    </location>
</feature>
<dbReference type="InterPro" id="IPR008936">
    <property type="entry name" value="Rho_GTPase_activation_prot"/>
</dbReference>
<dbReference type="CDD" id="cd05128">
    <property type="entry name" value="RasGAP_GAP1_like"/>
    <property type="match status" value="1"/>
</dbReference>
<dbReference type="Proteomes" id="UP000008743">
    <property type="component" value="Unassembled WGS sequence"/>
</dbReference>
<dbReference type="EMBL" id="KE346367">
    <property type="protein sequence ID" value="KJE94328.1"/>
    <property type="molecule type" value="Genomic_DNA"/>
</dbReference>
<evidence type="ECO:0000313" key="6">
    <source>
        <dbReference type="Proteomes" id="UP000008743"/>
    </source>
</evidence>
<reference evidence="6" key="1">
    <citation type="submission" date="2011-02" db="EMBL/GenBank/DDBJ databases">
        <title>The Genome Sequence of Capsaspora owczarzaki ATCC 30864.</title>
        <authorList>
            <person name="Russ C."/>
            <person name="Cuomo C."/>
            <person name="Burger G."/>
            <person name="Gray M.W."/>
            <person name="Holland P.W.H."/>
            <person name="King N."/>
            <person name="Lang F.B.F."/>
            <person name="Roger A.J."/>
            <person name="Ruiz-Trillo I."/>
            <person name="Young S.K."/>
            <person name="Zeng Q."/>
            <person name="Gargeya S."/>
            <person name="Alvarado L."/>
            <person name="Berlin A."/>
            <person name="Chapman S.B."/>
            <person name="Chen Z."/>
            <person name="Freedman E."/>
            <person name="Gellesch M."/>
            <person name="Goldberg J."/>
            <person name="Griggs A."/>
            <person name="Gujja S."/>
            <person name="Heilman E."/>
            <person name="Heiman D."/>
            <person name="Howarth C."/>
            <person name="Mehta T."/>
            <person name="Neiman D."/>
            <person name="Pearson M."/>
            <person name="Roberts A."/>
            <person name="Saif S."/>
            <person name="Shea T."/>
            <person name="Shenoy N."/>
            <person name="Sisk P."/>
            <person name="Stolte C."/>
            <person name="Sykes S."/>
            <person name="White J."/>
            <person name="Yandava C."/>
            <person name="Haas B."/>
            <person name="Nusbaum C."/>
            <person name="Birren B."/>
        </authorList>
    </citation>
    <scope>NUCLEOTIDE SEQUENCE</scope>
    <source>
        <strain evidence="6">ATCC 30864</strain>
    </source>
</reference>
<dbReference type="GO" id="GO:0005096">
    <property type="term" value="F:GTPase activator activity"/>
    <property type="evidence" value="ECO:0007669"/>
    <property type="project" value="UniProtKB-KW"/>
</dbReference>
<dbReference type="InterPro" id="IPR039360">
    <property type="entry name" value="Ras_GTPase"/>
</dbReference>
<feature type="compositionally biased region" description="Polar residues" evidence="2">
    <location>
        <begin position="55"/>
        <end position="64"/>
    </location>
</feature>
<evidence type="ECO:0000259" key="4">
    <source>
        <dbReference type="PROSITE" id="PS50018"/>
    </source>
</evidence>
<dbReference type="InterPro" id="IPR001936">
    <property type="entry name" value="RasGAP_dom"/>
</dbReference>
<protein>
    <recommendedName>
        <fullName evidence="7">Ras-GAP domain-containing protein</fullName>
    </recommendedName>
</protein>
<dbReference type="Pfam" id="PF00616">
    <property type="entry name" value="RasGAP"/>
    <property type="match status" value="1"/>
</dbReference>
<proteinExistence type="predicted"/>
<dbReference type="InterPro" id="IPR001849">
    <property type="entry name" value="PH_domain"/>
</dbReference>
<dbReference type="STRING" id="595528.A0A0D2WSC6"/>
<keyword evidence="6" id="KW-1185">Reference proteome</keyword>
<dbReference type="Gene3D" id="1.10.506.10">
    <property type="entry name" value="GTPase Activation - p120gap, domain 1"/>
    <property type="match status" value="2"/>
</dbReference>
<feature type="compositionally biased region" description="Low complexity" evidence="2">
    <location>
        <begin position="65"/>
        <end position="79"/>
    </location>
</feature>
<keyword evidence="1" id="KW-0343">GTPase activation</keyword>
<dbReference type="PROSITE" id="PS50003">
    <property type="entry name" value="PH_DOMAIN"/>
    <property type="match status" value="1"/>
</dbReference>
<dbReference type="SMART" id="SM00323">
    <property type="entry name" value="RasGAP"/>
    <property type="match status" value="1"/>
</dbReference>
<dbReference type="PROSITE" id="PS50018">
    <property type="entry name" value="RAS_GTPASE_ACTIV_2"/>
    <property type="match status" value="1"/>
</dbReference>
<dbReference type="InParanoid" id="A0A0D2WSC6"/>
<evidence type="ECO:0000313" key="5">
    <source>
        <dbReference type="EMBL" id="KJE94328.1"/>
    </source>
</evidence>
<dbReference type="SUPFAM" id="SSF50729">
    <property type="entry name" value="PH domain-like"/>
    <property type="match status" value="1"/>
</dbReference>
<gene>
    <name evidence="5" type="ORF">CAOG_008849</name>
</gene>
<evidence type="ECO:0008006" key="7">
    <source>
        <dbReference type="Google" id="ProtNLM"/>
    </source>
</evidence>
<feature type="domain" description="PH" evidence="3">
    <location>
        <begin position="1"/>
        <end position="159"/>
    </location>
</feature>
<dbReference type="PANTHER" id="PTHR10194">
    <property type="entry name" value="RAS GTPASE-ACTIVATING PROTEINS"/>
    <property type="match status" value="1"/>
</dbReference>
<sequence length="715" mass="80252">MLIRRKDGEWGVIYSVLCKSTLYVHPDEHTSEPLLSINLQSEASSLPSSAPGSGHNSLTHKLNFSTSPGGSRPSSPDSTMTGSPRDGVSGPQMSIRLVDDSLFGVENCFCIEAQSSRYSDRLFDADSMPESRHLTKYYFVVESVKERHHWIEELRAAMLTSQSLRHVTSLELGVNALHVDRNSSAAAQLLPSGKGASSNMYYCNIHFDNELQARTFSKRDNEGVVEWMAQFHFDDIRHSFFDMSIVIWRMGTSAKEKDVEIGRITMPFHTLAQTTLNKENVGAGGNWYQLESGIGKVRIELRYTVERICPLPTYNSLFVFLLNTLNADTNMVNLIYDALNGDSTAQAKSEFAGSLVRFFLGIGQITKFLRTLTRCEIFATDQPTIIFRGNTMATKAMDQFMKICCEDYLHETMDEVAYDMFSCTQSCEIDPTQMDKGEDLMKNWRRLKSFIDRVTKSVFESSATVPRDLVVIFEGIRVAMADKFGDADQNKGLTAISGFIFLRLFSAALQGPHLHPFLLVPDIPEERSRRLFTLVSKTVQTLANLRLFSQKEEHLMNMMNNSFEEDHVLDKMRKFLTEVSTVYYGPKTASDIDKTMALYDAPIDIAAIVPMLKHSSVFVTFPPNHGPTISSTVHPAASAGVGVRVDIERELAFINHHLQKKRPYLAKKAESNAVLKPLITKLFAIIDDVQKNEQTVIDNAQRQGFQVSTGEAADE</sequence>
<feature type="region of interest" description="Disordered" evidence="2">
    <location>
        <begin position="45"/>
        <end position="91"/>
    </location>
</feature>
<dbReference type="SUPFAM" id="SSF48350">
    <property type="entry name" value="GTPase activation domain, GAP"/>
    <property type="match status" value="1"/>
</dbReference>
<feature type="compositionally biased region" description="Low complexity" evidence="2">
    <location>
        <begin position="45"/>
        <end position="54"/>
    </location>
</feature>
<dbReference type="InterPro" id="IPR011993">
    <property type="entry name" value="PH-like_dom_sf"/>
</dbReference>
<dbReference type="eggNOG" id="KOG3508">
    <property type="taxonomic scope" value="Eukaryota"/>
</dbReference>